<feature type="domain" description="Bacteriophage Mu GpT" evidence="1">
    <location>
        <begin position="226"/>
        <end position="284"/>
    </location>
</feature>
<proteinExistence type="predicted"/>
<reference evidence="2" key="1">
    <citation type="submission" date="2015-11" db="EMBL/GenBank/DDBJ databases">
        <authorList>
            <person name="Zhang Y."/>
            <person name="Guo Z."/>
        </authorList>
    </citation>
    <scope>NUCLEOTIDE SEQUENCE</scope>
    <source>
        <strain evidence="2">BN30871</strain>
    </source>
</reference>
<gene>
    <name evidence="2" type="ORF">BN3087_220043</name>
</gene>
<sequence>MATFEETSIGFKAIFQKTFNDTTSEAAQLATIVESKDLSEKYVWLGNFPNMKEWIGDRDLKSLKDFGYQIDNKSFEASVTVPKKHIEYDKVGLYKPAIEQMAVNAKQFPSELVAEVLIDGATSLCYDGKNFFATDHAVGPVATPTIYANKSEGVLNSANIIAGVTFMQSIKNESGKSLRVKPNILVCGPNNLSNAITAITKEYNAGGENNTTYKMLDYLVLPEITDLSWYILDTTKPLKPFIIQVAEDGIFESSDDHKFVKDASLFGTKSFLNAGYGLWQLAFKFSGVA</sequence>
<accession>A0A0S4XLN3</accession>
<organism evidence="2">
    <name type="scientific">Sulfurovum sp. enrichment culture clone C5</name>
    <dbReference type="NCBI Taxonomy" id="497650"/>
    <lineage>
        <taxon>Bacteria</taxon>
        <taxon>Pseudomonadati</taxon>
        <taxon>Campylobacterota</taxon>
        <taxon>Epsilonproteobacteria</taxon>
        <taxon>Campylobacterales</taxon>
        <taxon>Sulfurovaceae</taxon>
        <taxon>Sulfurovum</taxon>
        <taxon>environmental samples</taxon>
    </lineage>
</organism>
<dbReference type="EMBL" id="FAXN01000021">
    <property type="protein sequence ID" value="CUV65226.1"/>
    <property type="molecule type" value="Genomic_DNA"/>
</dbReference>
<dbReference type="AlphaFoldDB" id="A0A0S4XLN3"/>
<name>A0A0S4XLN3_9BACT</name>
<dbReference type="Pfam" id="PF10124">
    <property type="entry name" value="Mu-like_gpT"/>
    <property type="match status" value="2"/>
</dbReference>
<evidence type="ECO:0000259" key="1">
    <source>
        <dbReference type="Pfam" id="PF10124"/>
    </source>
</evidence>
<evidence type="ECO:0000313" key="2">
    <source>
        <dbReference type="EMBL" id="CUV65226.1"/>
    </source>
</evidence>
<dbReference type="InterPro" id="IPR018774">
    <property type="entry name" value="Phage_Mu_GpT"/>
</dbReference>
<feature type="domain" description="Bacteriophage Mu GpT" evidence="1">
    <location>
        <begin position="8"/>
        <end position="151"/>
    </location>
</feature>
<protein>
    <recommendedName>
        <fullName evidence="1">Bacteriophage Mu GpT domain-containing protein</fullName>
    </recommendedName>
</protein>